<dbReference type="GO" id="GO:0071209">
    <property type="term" value="F:U7 snRNA binding"/>
    <property type="evidence" value="ECO:0007669"/>
    <property type="project" value="InterPro"/>
</dbReference>
<proteinExistence type="predicted"/>
<dbReference type="OrthoDB" id="437526at2759"/>
<dbReference type="KEGG" id="fcy:FRACYDRAFT_239581"/>
<dbReference type="GO" id="GO:0006398">
    <property type="term" value="P:mRNA 3'-end processing by stem-loop binding and cleavage"/>
    <property type="evidence" value="ECO:0007669"/>
    <property type="project" value="TreeGrafter"/>
</dbReference>
<organism evidence="3 4">
    <name type="scientific">Fragilariopsis cylindrus CCMP1102</name>
    <dbReference type="NCBI Taxonomy" id="635003"/>
    <lineage>
        <taxon>Eukaryota</taxon>
        <taxon>Sar</taxon>
        <taxon>Stramenopiles</taxon>
        <taxon>Ochrophyta</taxon>
        <taxon>Bacillariophyta</taxon>
        <taxon>Bacillariophyceae</taxon>
        <taxon>Bacillariophycidae</taxon>
        <taxon>Bacillariales</taxon>
        <taxon>Bacillariaceae</taxon>
        <taxon>Fragilariopsis</taxon>
    </lineage>
</organism>
<dbReference type="GO" id="GO:0005683">
    <property type="term" value="C:U7 snRNP"/>
    <property type="evidence" value="ECO:0007669"/>
    <property type="project" value="TreeGrafter"/>
</dbReference>
<dbReference type="InterPro" id="IPR010920">
    <property type="entry name" value="LSM_dom_sf"/>
</dbReference>
<evidence type="ECO:0000313" key="3">
    <source>
        <dbReference type="EMBL" id="OEU16984.1"/>
    </source>
</evidence>
<dbReference type="InterPro" id="IPR001163">
    <property type="entry name" value="Sm_dom_euk/arc"/>
</dbReference>
<feature type="compositionally biased region" description="Low complexity" evidence="1">
    <location>
        <begin position="235"/>
        <end position="248"/>
    </location>
</feature>
<keyword evidence="4" id="KW-1185">Reference proteome</keyword>
<dbReference type="Pfam" id="PF01423">
    <property type="entry name" value="LSM"/>
    <property type="match status" value="1"/>
</dbReference>
<feature type="compositionally biased region" description="Low complexity" evidence="1">
    <location>
        <begin position="98"/>
        <end position="113"/>
    </location>
</feature>
<dbReference type="Gene3D" id="2.30.30.100">
    <property type="match status" value="1"/>
</dbReference>
<name>A0A1E7FFR1_9STRA</name>
<dbReference type="EMBL" id="KV784358">
    <property type="protein sequence ID" value="OEU16984.1"/>
    <property type="molecule type" value="Genomic_DNA"/>
</dbReference>
<dbReference type="AlphaFoldDB" id="A0A1E7FFR1"/>
<dbReference type="SMART" id="SM00651">
    <property type="entry name" value="Sm"/>
    <property type="match status" value="1"/>
</dbReference>
<dbReference type="InterPro" id="IPR039267">
    <property type="entry name" value="Lsm11"/>
</dbReference>
<evidence type="ECO:0000259" key="2">
    <source>
        <dbReference type="SMART" id="SM00651"/>
    </source>
</evidence>
<evidence type="ECO:0000313" key="4">
    <source>
        <dbReference type="Proteomes" id="UP000095751"/>
    </source>
</evidence>
<feature type="domain" description="Sm" evidence="2">
    <location>
        <begin position="281"/>
        <end position="403"/>
    </location>
</feature>
<reference evidence="3 4" key="1">
    <citation type="submission" date="2016-09" db="EMBL/GenBank/DDBJ databases">
        <title>Extensive genetic diversity and differential bi-allelic expression allows diatom success in the polar Southern Ocean.</title>
        <authorList>
            <consortium name="DOE Joint Genome Institute"/>
            <person name="Mock T."/>
            <person name="Otillar R.P."/>
            <person name="Strauss J."/>
            <person name="Dupont C."/>
            <person name="Frickenhaus S."/>
            <person name="Maumus F."/>
            <person name="Mcmullan M."/>
            <person name="Sanges R."/>
            <person name="Schmutz J."/>
            <person name="Toseland A."/>
            <person name="Valas R."/>
            <person name="Veluchamy A."/>
            <person name="Ward B.J."/>
            <person name="Allen A."/>
            <person name="Barry K."/>
            <person name="Falciatore A."/>
            <person name="Ferrante M."/>
            <person name="Fortunato A.E."/>
            <person name="Gloeckner G."/>
            <person name="Gruber A."/>
            <person name="Hipkin R."/>
            <person name="Janech M."/>
            <person name="Kroth P."/>
            <person name="Leese F."/>
            <person name="Lindquist E."/>
            <person name="Lyon B.R."/>
            <person name="Martin J."/>
            <person name="Mayer C."/>
            <person name="Parker M."/>
            <person name="Quesneville H."/>
            <person name="Raymond J."/>
            <person name="Uhlig C."/>
            <person name="Valentin K.U."/>
            <person name="Worden A.Z."/>
            <person name="Armbrust E.V."/>
            <person name="Bowler C."/>
            <person name="Green B."/>
            <person name="Moulton V."/>
            <person name="Van Oosterhout C."/>
            <person name="Grigoriev I."/>
        </authorList>
    </citation>
    <scope>NUCLEOTIDE SEQUENCE [LARGE SCALE GENOMIC DNA]</scope>
    <source>
        <strain evidence="3 4">CCMP1102</strain>
    </source>
</reference>
<dbReference type="Proteomes" id="UP000095751">
    <property type="component" value="Unassembled WGS sequence"/>
</dbReference>
<dbReference type="InParanoid" id="A0A1E7FFR1"/>
<dbReference type="SUPFAM" id="SSF50182">
    <property type="entry name" value="Sm-like ribonucleoproteins"/>
    <property type="match status" value="1"/>
</dbReference>
<feature type="region of interest" description="Disordered" evidence="1">
    <location>
        <begin position="94"/>
        <end position="113"/>
    </location>
</feature>
<dbReference type="PANTHER" id="PTHR21415">
    <property type="entry name" value="U7 SNRNA-ASSOCIATED SM-LIKE PROTEIN LSM11"/>
    <property type="match status" value="1"/>
</dbReference>
<evidence type="ECO:0000256" key="1">
    <source>
        <dbReference type="SAM" id="MobiDB-lite"/>
    </source>
</evidence>
<dbReference type="PANTHER" id="PTHR21415:SF1">
    <property type="entry name" value="U7 SNRNA-ASSOCIATED SM-LIKE PROTEIN LSM11"/>
    <property type="match status" value="1"/>
</dbReference>
<feature type="region of interest" description="Disordered" evidence="1">
    <location>
        <begin position="235"/>
        <end position="263"/>
    </location>
</feature>
<sequence>MDPKSSQRQRQPQRQRQAIPLSLNKASLRMRLEAYYSLISPETLSADHRTVWLRKYDQIYEKYGGTHEGERKLGSKLAKKYGTAVRLLVVTADDDDSSNSNNNKTTTTTTLQQDNQKYEEEWYKLRPNEAGSKIVNFLSSDFDPVAALTISSSNLLNSEEDEVYKANPWLVSSSSSSTSSSINIIVSTTMMDNVEKCATLLPEEDPLHRDTHQQLQLKKNNYQATNKRGQLLLIGIGNNNNQTNSSSNKRPRKNDMNDTSSSSFVHPFESIASHLDSGPHSVLYKLRNNGPQKRITIVIRYVNMIRGTLTGTLIAFDKHMNMILRDVEEIYSPRLIDEENEKSNLDLEVERRRRLHSSTNNNDPTTTTMAIQQQQQQSGIWNVRRRQMKQLLVRGDMVVSVYEATTTGSKKKASNDVVVKSRYYKKKGKTK</sequence>
<accession>A0A1E7FFR1</accession>
<gene>
    <name evidence="3" type="ORF">FRACYDRAFT_239581</name>
</gene>
<protein>
    <recommendedName>
        <fullName evidence="2">Sm domain-containing protein</fullName>
    </recommendedName>
</protein>